<dbReference type="SUPFAM" id="SSF50952">
    <property type="entry name" value="Soluble quinoprotein glucose dehydrogenase"/>
    <property type="match status" value="1"/>
</dbReference>
<name>A0ABQ1IJY2_9PROT</name>
<accession>A0ABQ1IJY2</accession>
<keyword evidence="2" id="KW-0732">Signal</keyword>
<dbReference type="Pfam" id="PF22807">
    <property type="entry name" value="TrAA12"/>
    <property type="match status" value="1"/>
</dbReference>
<feature type="chain" id="PRO_5046612491" evidence="2">
    <location>
        <begin position="36"/>
        <end position="440"/>
    </location>
</feature>
<protein>
    <submittedName>
        <fullName evidence="4">Sorbosone dehydrogenase</fullName>
    </submittedName>
</protein>
<dbReference type="Proteomes" id="UP000603352">
    <property type="component" value="Unassembled WGS sequence"/>
</dbReference>
<dbReference type="EMBL" id="BMDZ01000025">
    <property type="protein sequence ID" value="GGB41685.1"/>
    <property type="molecule type" value="Genomic_DNA"/>
</dbReference>
<reference evidence="5" key="1">
    <citation type="journal article" date="2019" name="Int. J. Syst. Evol. Microbiol.">
        <title>The Global Catalogue of Microorganisms (GCM) 10K type strain sequencing project: providing services to taxonomists for standard genome sequencing and annotation.</title>
        <authorList>
            <consortium name="The Broad Institute Genomics Platform"/>
            <consortium name="The Broad Institute Genome Sequencing Center for Infectious Disease"/>
            <person name="Wu L."/>
            <person name="Ma J."/>
        </authorList>
    </citation>
    <scope>NUCLEOTIDE SEQUENCE [LARGE SCALE GENOMIC DNA]</scope>
    <source>
        <strain evidence="5">CGMCC 1.10188</strain>
    </source>
</reference>
<dbReference type="PANTHER" id="PTHR33546">
    <property type="entry name" value="LARGE, MULTIFUNCTIONAL SECRETED PROTEIN-RELATED"/>
    <property type="match status" value="1"/>
</dbReference>
<organism evidence="4 5">
    <name type="scientific">Tistrella bauzanensis</name>
    <dbReference type="NCBI Taxonomy" id="657419"/>
    <lineage>
        <taxon>Bacteria</taxon>
        <taxon>Pseudomonadati</taxon>
        <taxon>Pseudomonadota</taxon>
        <taxon>Alphaproteobacteria</taxon>
        <taxon>Geminicoccales</taxon>
        <taxon>Geminicoccaceae</taxon>
        <taxon>Tistrella</taxon>
    </lineage>
</organism>
<evidence type="ECO:0000313" key="5">
    <source>
        <dbReference type="Proteomes" id="UP000603352"/>
    </source>
</evidence>
<feature type="region of interest" description="Disordered" evidence="1">
    <location>
        <begin position="39"/>
        <end position="87"/>
    </location>
</feature>
<dbReference type="InterPro" id="IPR011041">
    <property type="entry name" value="Quinoprot_gluc/sorb_DH_b-prop"/>
</dbReference>
<feature type="compositionally biased region" description="Low complexity" evidence="1">
    <location>
        <begin position="39"/>
        <end position="49"/>
    </location>
</feature>
<dbReference type="InterPro" id="IPR011042">
    <property type="entry name" value="6-blade_b-propeller_TolB-like"/>
</dbReference>
<dbReference type="Gene3D" id="2.120.10.30">
    <property type="entry name" value="TolB, C-terminal domain"/>
    <property type="match status" value="1"/>
</dbReference>
<sequence>MTANPLFIQSPARMATLRRVLTTLLLTAAPVAALAADALTTPPADDPAPGTRLMVDPTALPAPGDAPSPANSPDRISRPEGAAPRLPDGFRATLFASDLSHPRQLLVAPNGDVLLAESRAGQITLLRDTDDDGHADIRETLVDGLSTPYGLGLREGALWVADTRGVWRYAYQPGDRRITAEPEAMTPPDALGSASGHSTRGLALDPETEGFWVSIGSRGNIGIEPEPRATIQRFDRPGAAGTSFATGLRNPVGLAIHPKTGALWTVVNERDGLGDALVPDYLARVTEGGFYGWPYGWAGADGRAIAQPGYEDRAQGRLDGLIAPDLRFHAPSAPIGLTFYDGTTFPERYRGGAFIALRGSWNAADPRGYLVAFVPFTADGRPDGEAYEVFASGFRTGGGTGGSAASVWGRPAGVAVTPDGALLIADDTGNTLWRVDYTGG</sequence>
<dbReference type="RefSeq" id="WP_188578088.1">
    <property type="nucleotide sequence ID" value="NZ_BMDZ01000025.1"/>
</dbReference>
<dbReference type="PANTHER" id="PTHR33546:SF1">
    <property type="entry name" value="LARGE, MULTIFUNCTIONAL SECRETED PROTEIN"/>
    <property type="match status" value="1"/>
</dbReference>
<evidence type="ECO:0000256" key="1">
    <source>
        <dbReference type="SAM" id="MobiDB-lite"/>
    </source>
</evidence>
<feature type="domain" description="Pyrroloquinoline quinone-dependent pyranose dehydrogenase beta-propeller" evidence="3">
    <location>
        <begin position="85"/>
        <end position="435"/>
    </location>
</feature>
<dbReference type="InterPro" id="IPR054539">
    <property type="entry name" value="Beta-prop_PDH"/>
</dbReference>
<evidence type="ECO:0000313" key="4">
    <source>
        <dbReference type="EMBL" id="GGB41685.1"/>
    </source>
</evidence>
<comment type="caution">
    <text evidence="4">The sequence shown here is derived from an EMBL/GenBank/DDBJ whole genome shotgun (WGS) entry which is preliminary data.</text>
</comment>
<evidence type="ECO:0000259" key="3">
    <source>
        <dbReference type="Pfam" id="PF22807"/>
    </source>
</evidence>
<feature type="signal peptide" evidence="2">
    <location>
        <begin position="1"/>
        <end position="35"/>
    </location>
</feature>
<evidence type="ECO:0000256" key="2">
    <source>
        <dbReference type="SAM" id="SignalP"/>
    </source>
</evidence>
<gene>
    <name evidence="4" type="ORF">GCM10011505_23890</name>
</gene>
<proteinExistence type="predicted"/>
<keyword evidence="5" id="KW-1185">Reference proteome</keyword>